<dbReference type="GO" id="GO:0047980">
    <property type="term" value="F:hippurate hydrolase activity"/>
    <property type="evidence" value="ECO:0007669"/>
    <property type="project" value="UniProtKB-EC"/>
</dbReference>
<evidence type="ECO:0000256" key="2">
    <source>
        <dbReference type="PIRSR" id="PIRSR005962-1"/>
    </source>
</evidence>
<keyword evidence="2" id="KW-0479">Metal-binding</keyword>
<reference evidence="4 5" key="1">
    <citation type="submission" date="2020-08" db="EMBL/GenBank/DDBJ databases">
        <title>Genomic Encyclopedia of Type Strains, Phase IV (KMG-V): Genome sequencing to study the core and pangenomes of soil and plant-associated prokaryotes.</title>
        <authorList>
            <person name="Whitman W."/>
        </authorList>
    </citation>
    <scope>NUCLEOTIDE SEQUENCE [LARGE SCALE GENOMIC DNA]</scope>
    <source>
        <strain evidence="4 5">SEMIA 4060</strain>
    </source>
</reference>
<dbReference type="SUPFAM" id="SSF55031">
    <property type="entry name" value="Bacterial exopeptidase dimerisation domain"/>
    <property type="match status" value="1"/>
</dbReference>
<dbReference type="CDD" id="cd05666">
    <property type="entry name" value="M20_Acy1-like"/>
    <property type="match status" value="1"/>
</dbReference>
<dbReference type="PANTHER" id="PTHR11014">
    <property type="entry name" value="PEPTIDASE M20 FAMILY MEMBER"/>
    <property type="match status" value="1"/>
</dbReference>
<dbReference type="InterPro" id="IPR036264">
    <property type="entry name" value="Bact_exopeptidase_dim_dom"/>
</dbReference>
<dbReference type="SUPFAM" id="SSF53187">
    <property type="entry name" value="Zn-dependent exopeptidases"/>
    <property type="match status" value="1"/>
</dbReference>
<feature type="binding site" evidence="2">
    <location>
        <position position="231"/>
    </location>
    <ligand>
        <name>Mn(2+)</name>
        <dbReference type="ChEBI" id="CHEBI:29035"/>
        <label>2</label>
    </ligand>
</feature>
<evidence type="ECO:0000259" key="3">
    <source>
        <dbReference type="Pfam" id="PF07687"/>
    </source>
</evidence>
<sequence length="459" mass="49404">MCSNDRDLGLIHDICDDAFVTYRSSLVRTGAVVDISERPQSDYSLRFLKPVRSGSLAAPSDAARVILMTFDPTLADLAEEAKGWRRTIHQHPELLFDLPKTSALVIEKLKAFGCDEVVTGLAKSGVVAVINGKLGSGKTIALRCDMDALPMSEQTNLPHASKVPNMMHACGHDGHTAMLLATAKHLAANRDFTGKVALIFQPAEEGGGGGRVMIEEGVLERFGIEEVYGMHNEPGLAVGSFAIRSGPIMAGGDRFVITINGKGGHAASPHLSHDPVVVMAHMITALQSIASRFIDPFDPVVVSITYVNGGNDKALNVIPAAVQIGGTIRTMQPKTRKAVEARFREVVTMTAKAFSAEAEIDWRPGYPVTVNDAEKTKVAVAAARCVAGDERVNDNYPPTMGSEDFSYMLEKRPGAFIWLGNGDSADLHNPAYDFNDDAIIHGVNYWLAVVDQQLSAAQR</sequence>
<organism evidence="4 5">
    <name type="scientific">Rhizobium lusitanum</name>
    <dbReference type="NCBI Taxonomy" id="293958"/>
    <lineage>
        <taxon>Bacteria</taxon>
        <taxon>Pseudomonadati</taxon>
        <taxon>Pseudomonadota</taxon>
        <taxon>Alphaproteobacteria</taxon>
        <taxon>Hyphomicrobiales</taxon>
        <taxon>Rhizobiaceae</taxon>
        <taxon>Rhizobium/Agrobacterium group</taxon>
        <taxon>Rhizobium</taxon>
    </lineage>
</organism>
<feature type="binding site" evidence="2">
    <location>
        <position position="428"/>
    </location>
    <ligand>
        <name>Mn(2+)</name>
        <dbReference type="ChEBI" id="CHEBI:29035"/>
        <label>2</label>
    </ligand>
</feature>
<dbReference type="AlphaFoldDB" id="A0A7X0IPV6"/>
<accession>A0A7X0IPV6</accession>
<dbReference type="InterPro" id="IPR002933">
    <property type="entry name" value="Peptidase_M20"/>
</dbReference>
<comment type="cofactor">
    <cofactor evidence="2">
        <name>Mn(2+)</name>
        <dbReference type="ChEBI" id="CHEBI:29035"/>
    </cofactor>
    <text evidence="2">The Mn(2+) ion enhances activity.</text>
</comment>
<dbReference type="PIRSF" id="PIRSF005962">
    <property type="entry name" value="Pept_M20D_amidohydro"/>
    <property type="match status" value="1"/>
</dbReference>
<protein>
    <submittedName>
        <fullName evidence="4">Hippurate hydrolase</fullName>
        <ecNumber evidence="4">3.5.1.32</ecNumber>
    </submittedName>
</protein>
<name>A0A7X0IPV6_9HYPH</name>
<dbReference type="Gene3D" id="3.30.70.360">
    <property type="match status" value="1"/>
</dbReference>
<comment type="caution">
    <text evidence="4">The sequence shown here is derived from an EMBL/GenBank/DDBJ whole genome shotgun (WGS) entry which is preliminary data.</text>
</comment>
<dbReference type="EC" id="3.5.1.32" evidence="4"/>
<proteinExistence type="predicted"/>
<dbReference type="Proteomes" id="UP000565576">
    <property type="component" value="Unassembled WGS sequence"/>
</dbReference>
<dbReference type="FunFam" id="3.30.70.360:FF:000001">
    <property type="entry name" value="N-acetyldiaminopimelate deacetylase"/>
    <property type="match status" value="1"/>
</dbReference>
<dbReference type="Gene3D" id="3.40.630.10">
    <property type="entry name" value="Zn peptidases"/>
    <property type="match status" value="1"/>
</dbReference>
<dbReference type="GO" id="GO:0050118">
    <property type="term" value="F:N-acetyldiaminopimelate deacetylase activity"/>
    <property type="evidence" value="ECO:0007669"/>
    <property type="project" value="UniProtKB-ARBA"/>
</dbReference>
<dbReference type="PANTHER" id="PTHR11014:SF63">
    <property type="entry name" value="METALLOPEPTIDASE, PUTATIVE (AFU_ORTHOLOGUE AFUA_6G09600)-RELATED"/>
    <property type="match status" value="1"/>
</dbReference>
<evidence type="ECO:0000313" key="5">
    <source>
        <dbReference type="Proteomes" id="UP000565576"/>
    </source>
</evidence>
<feature type="domain" description="Peptidase M20 dimerisation" evidence="3">
    <location>
        <begin position="254"/>
        <end position="348"/>
    </location>
</feature>
<keyword evidence="1 4" id="KW-0378">Hydrolase</keyword>
<feature type="binding site" evidence="2">
    <location>
        <position position="170"/>
    </location>
    <ligand>
        <name>Mn(2+)</name>
        <dbReference type="ChEBI" id="CHEBI:29035"/>
        <label>2</label>
    </ligand>
</feature>
<evidence type="ECO:0000256" key="1">
    <source>
        <dbReference type="ARBA" id="ARBA00022801"/>
    </source>
</evidence>
<gene>
    <name evidence="4" type="ORF">GGD46_001927</name>
</gene>
<evidence type="ECO:0000313" key="4">
    <source>
        <dbReference type="EMBL" id="MBB6484649.1"/>
    </source>
</evidence>
<feature type="binding site" evidence="2">
    <location>
        <position position="172"/>
    </location>
    <ligand>
        <name>Mn(2+)</name>
        <dbReference type="ChEBI" id="CHEBI:29035"/>
        <label>2</label>
    </ligand>
</feature>
<keyword evidence="2" id="KW-0464">Manganese</keyword>
<feature type="binding site" evidence="2">
    <location>
        <position position="205"/>
    </location>
    <ligand>
        <name>Mn(2+)</name>
        <dbReference type="ChEBI" id="CHEBI:29035"/>
        <label>2</label>
    </ligand>
</feature>
<dbReference type="Pfam" id="PF01546">
    <property type="entry name" value="Peptidase_M20"/>
    <property type="match status" value="1"/>
</dbReference>
<dbReference type="GO" id="GO:0019877">
    <property type="term" value="P:diaminopimelate biosynthetic process"/>
    <property type="evidence" value="ECO:0007669"/>
    <property type="project" value="UniProtKB-ARBA"/>
</dbReference>
<dbReference type="InterPro" id="IPR017439">
    <property type="entry name" value="Amidohydrolase"/>
</dbReference>
<dbReference type="NCBIfam" id="TIGR01891">
    <property type="entry name" value="amidohydrolases"/>
    <property type="match status" value="1"/>
</dbReference>
<dbReference type="InterPro" id="IPR011650">
    <property type="entry name" value="Peptidase_M20_dimer"/>
</dbReference>
<dbReference type="GO" id="GO:0046872">
    <property type="term" value="F:metal ion binding"/>
    <property type="evidence" value="ECO:0007669"/>
    <property type="project" value="UniProtKB-KW"/>
</dbReference>
<dbReference type="EMBL" id="JACHBG010000003">
    <property type="protein sequence ID" value="MBB6484649.1"/>
    <property type="molecule type" value="Genomic_DNA"/>
</dbReference>
<dbReference type="Pfam" id="PF07687">
    <property type="entry name" value="M20_dimer"/>
    <property type="match status" value="1"/>
</dbReference>